<sequence length="639" mass="71016">MAEYRDPTHLTETERKNINLLATAIRQKMYGIDVRESIALAIELLLDINAKENNDAVAEITKARNEFGTLDERLDTLTEIVGNKIVKGDVSWSDITQEVREIMLGNQPMPIVGVDSVGRSNVQFRTLGPEHIKEVKWKNMFNVKTAKSNTSIWGSDGKEHDETGKTASDYIPVIPGKSYVVSPATLSSVNVVFFDKSFTKISFTATSNGTKVTAPDNAYWLKANFESVDASNAFVIPFENFKGKYEPYGAYFEWSEDLLKDTTDYIERKIDNNKVINGSSINYTFNQSDFEKGYYWSSGGKIKADFEGQVWQASKRTFKVLPGEEVRLYNWGELNNTAARIVLVQFNETGSTIVRDTTFSKNSDNSYSYIIPVGVTEIGLNMYYASGNEVSATNARWQSNNVSLTSTFTTAFQNSNLASDANKVLTGKKLLALGDSITARNWYQPMLSSDLGLDVTSYGLSGSTITKLSAGDTNDFNTRSRLMQTTADYVQIWGGVNDFGYNFGSNGGVTLGTIDDTSDLTFYGAMNNLVDYLTKTYKGAKIYFIITTPISKDTKYTYGGGSLANAKGLYLDDYLNAQREVLEKHHIPYLDLQKNAGFNQNNIDIMTSNADGTSPDGLHPSMTGFNFIRNKLTSFIENL</sequence>
<feature type="domain" description="SGNH hydrolase-type esterase" evidence="1">
    <location>
        <begin position="432"/>
        <end position="624"/>
    </location>
</feature>
<dbReference type="CDD" id="cd00229">
    <property type="entry name" value="SGNH_hydrolase"/>
    <property type="match status" value="1"/>
</dbReference>
<dbReference type="InterPro" id="IPR013830">
    <property type="entry name" value="SGNH_hydro"/>
</dbReference>
<proteinExistence type="predicted"/>
<protein>
    <submittedName>
        <fullName evidence="2">SGNH/GDSL hydrolase family protein</fullName>
    </submittedName>
</protein>
<dbReference type="Proteomes" id="UP000774947">
    <property type="component" value="Unassembled WGS sequence"/>
</dbReference>
<dbReference type="InterPro" id="IPR036514">
    <property type="entry name" value="SGNH_hydro_sf"/>
</dbReference>
<organism evidence="2 3">
    <name type="scientific">Lapidilactobacillus dextrinicus</name>
    <dbReference type="NCBI Taxonomy" id="51664"/>
    <lineage>
        <taxon>Bacteria</taxon>
        <taxon>Bacillati</taxon>
        <taxon>Bacillota</taxon>
        <taxon>Bacilli</taxon>
        <taxon>Lactobacillales</taxon>
        <taxon>Lactobacillaceae</taxon>
        <taxon>Lapidilactobacillus</taxon>
    </lineage>
</organism>
<comment type="caution">
    <text evidence="2">The sequence shown here is derived from an EMBL/GenBank/DDBJ whole genome shotgun (WGS) entry which is preliminary data.</text>
</comment>
<reference evidence="2" key="1">
    <citation type="journal article" date="2021" name="PeerJ">
        <title>Extensive microbial diversity within the chicken gut microbiome revealed by metagenomics and culture.</title>
        <authorList>
            <person name="Gilroy R."/>
            <person name="Ravi A."/>
            <person name="Getino M."/>
            <person name="Pursley I."/>
            <person name="Horton D.L."/>
            <person name="Alikhan N.F."/>
            <person name="Baker D."/>
            <person name="Gharbi K."/>
            <person name="Hall N."/>
            <person name="Watson M."/>
            <person name="Adriaenssens E.M."/>
            <person name="Foster-Nyarko E."/>
            <person name="Jarju S."/>
            <person name="Secka A."/>
            <person name="Antonio M."/>
            <person name="Oren A."/>
            <person name="Chaudhuri R.R."/>
            <person name="La Ragione R."/>
            <person name="Hildebrand F."/>
            <person name="Pallen M.J."/>
        </authorList>
    </citation>
    <scope>NUCLEOTIDE SEQUENCE</scope>
    <source>
        <strain evidence="2">CHK173-2119</strain>
    </source>
</reference>
<evidence type="ECO:0000313" key="2">
    <source>
        <dbReference type="EMBL" id="HJE15354.1"/>
    </source>
</evidence>
<dbReference type="Gene3D" id="3.40.50.1110">
    <property type="entry name" value="SGNH hydrolase"/>
    <property type="match status" value="1"/>
</dbReference>
<name>A0A921B435_9LACO</name>
<dbReference type="SUPFAM" id="SSF52266">
    <property type="entry name" value="SGNH hydrolase"/>
    <property type="match status" value="1"/>
</dbReference>
<evidence type="ECO:0000313" key="3">
    <source>
        <dbReference type="Proteomes" id="UP000774947"/>
    </source>
</evidence>
<dbReference type="EMBL" id="DYXY01000118">
    <property type="protein sequence ID" value="HJE15354.1"/>
    <property type="molecule type" value="Genomic_DNA"/>
</dbReference>
<dbReference type="GO" id="GO:0016787">
    <property type="term" value="F:hydrolase activity"/>
    <property type="evidence" value="ECO:0007669"/>
    <property type="project" value="UniProtKB-KW"/>
</dbReference>
<reference evidence="2" key="2">
    <citation type="submission" date="2021-09" db="EMBL/GenBank/DDBJ databases">
        <authorList>
            <person name="Gilroy R."/>
        </authorList>
    </citation>
    <scope>NUCLEOTIDE SEQUENCE</scope>
    <source>
        <strain evidence="2">CHK173-2119</strain>
    </source>
</reference>
<accession>A0A921B435</accession>
<gene>
    <name evidence="2" type="ORF">K8W17_04675</name>
</gene>
<evidence type="ECO:0000259" key="1">
    <source>
        <dbReference type="Pfam" id="PF13472"/>
    </source>
</evidence>
<keyword evidence="2" id="KW-0378">Hydrolase</keyword>
<dbReference type="AlphaFoldDB" id="A0A921B435"/>
<dbReference type="Pfam" id="PF13472">
    <property type="entry name" value="Lipase_GDSL_2"/>
    <property type="match status" value="1"/>
</dbReference>